<proteinExistence type="predicted"/>
<accession>A0A1W6DY07</accession>
<name>A0A1W6DY07_9CAUD</name>
<keyword evidence="2" id="KW-1185">Reference proteome</keyword>
<sequence length="51" mass="6168">MSQQHCQQSEPQKPSAWCEKMERNAKDGDEAYAYFQLKQMWKQREESEQTN</sequence>
<protein>
    <submittedName>
        <fullName evidence="1">Uncharacterized protein</fullName>
    </submittedName>
</protein>
<evidence type="ECO:0000313" key="1">
    <source>
        <dbReference type="EMBL" id="ARK07788.1"/>
    </source>
</evidence>
<organism evidence="1 2">
    <name type="scientific">Salmonella phage LPST10</name>
    <dbReference type="NCBI Taxonomy" id="1973454"/>
    <lineage>
        <taxon>Viruses</taxon>
        <taxon>Duplodnaviria</taxon>
        <taxon>Heunggongvirae</taxon>
        <taxon>Uroviricota</taxon>
        <taxon>Caudoviricetes</taxon>
        <taxon>Skatevirus</taxon>
        <taxon>Skatevirus LPST10</taxon>
    </lineage>
</organism>
<dbReference type="Proteomes" id="UP000223281">
    <property type="component" value="Segment"/>
</dbReference>
<evidence type="ECO:0000313" key="2">
    <source>
        <dbReference type="Proteomes" id="UP000223281"/>
    </source>
</evidence>
<reference evidence="1 2" key="1">
    <citation type="submission" date="2017-04" db="EMBL/GenBank/DDBJ databases">
        <title>Complete Genome Sequence of Salmonella enterica serovar Typhimurium Bacteriophage LPST10, Isolated in China.</title>
        <authorList>
            <person name="Dong X."/>
            <person name="Huang C."/>
            <person name="Morsy M.K."/>
            <person name="Li Z."/>
            <person name="Zhou Y."/>
            <person name="Willias S.P."/>
            <person name="Abdelnabby H."/>
            <person name="Liu J."/>
            <person name="Wang X."/>
            <person name="Li J."/>
        </authorList>
    </citation>
    <scope>NUCLEOTIDE SEQUENCE [LARGE SCALE GENOMIC DNA]</scope>
</reference>
<dbReference type="EMBL" id="KY860935">
    <property type="protein sequence ID" value="ARK07788.1"/>
    <property type="molecule type" value="Genomic_DNA"/>
</dbReference>
<gene>
    <name evidence="1" type="ORF">LPST10_00056</name>
</gene>